<name>A0ABT8DYE0_9BURK</name>
<accession>A0ABT8DYE0</accession>
<keyword evidence="5" id="KW-1185">Reference proteome</keyword>
<dbReference type="EMBL" id="JAUHHC010000005">
    <property type="protein sequence ID" value="MDN3922366.1"/>
    <property type="molecule type" value="Genomic_DNA"/>
</dbReference>
<dbReference type="PANTHER" id="PTHR22789">
    <property type="entry name" value="FUCULOSE PHOSPHATE ALDOLASE"/>
    <property type="match status" value="1"/>
</dbReference>
<evidence type="ECO:0000256" key="2">
    <source>
        <dbReference type="ARBA" id="ARBA00023239"/>
    </source>
</evidence>
<protein>
    <submittedName>
        <fullName evidence="4">Class II aldolase/adducin family protein</fullName>
    </submittedName>
</protein>
<evidence type="ECO:0000313" key="4">
    <source>
        <dbReference type="EMBL" id="MDN3922366.1"/>
    </source>
</evidence>
<feature type="domain" description="Class II aldolase/adducin N-terminal" evidence="3">
    <location>
        <begin position="11"/>
        <end position="189"/>
    </location>
</feature>
<dbReference type="Pfam" id="PF00596">
    <property type="entry name" value="Aldolase_II"/>
    <property type="match status" value="1"/>
</dbReference>
<evidence type="ECO:0000256" key="1">
    <source>
        <dbReference type="ARBA" id="ARBA00022723"/>
    </source>
</evidence>
<dbReference type="RefSeq" id="WP_290360669.1">
    <property type="nucleotide sequence ID" value="NZ_JAUHHC010000005.1"/>
</dbReference>
<reference evidence="4 5" key="1">
    <citation type="submission" date="2023-06" db="EMBL/GenBank/DDBJ databases">
        <title>Pelomonas sp. PFR6 16S ribosomal RNA gene Genome sequencing and assembly.</title>
        <authorList>
            <person name="Woo H."/>
        </authorList>
    </citation>
    <scope>NUCLEOTIDE SEQUENCE [LARGE SCALE GENOMIC DNA]</scope>
    <source>
        <strain evidence="4 5">PFR6</strain>
    </source>
</reference>
<sequence length="214" mass="23046">MSSTPFLAQRQAVIASCLRLADQGYLAGTGGNVALRLDAQHFAVTPSAADYYGMTPEQIAVLRLDTLAQVAGEMKPSVESAMHASLLRRWPERLASVHTHQPLASAVALLGQALPLDEAADIAALGPRLEVVGYAPSGTSLLVKRLRRTLREGIHAYLLRNHGLICTAPDLPRAAELVARIEATAARWLLRQAGQLPQQHPLRRRAEAALTNSC</sequence>
<dbReference type="InterPro" id="IPR001303">
    <property type="entry name" value="Aldolase_II/adducin_N"/>
</dbReference>
<dbReference type="InterPro" id="IPR036409">
    <property type="entry name" value="Aldolase_II/adducin_N_sf"/>
</dbReference>
<proteinExistence type="predicted"/>
<organism evidence="4 5">
    <name type="scientific">Roseateles violae</name>
    <dbReference type="NCBI Taxonomy" id="3058042"/>
    <lineage>
        <taxon>Bacteria</taxon>
        <taxon>Pseudomonadati</taxon>
        <taxon>Pseudomonadota</taxon>
        <taxon>Betaproteobacteria</taxon>
        <taxon>Burkholderiales</taxon>
        <taxon>Sphaerotilaceae</taxon>
        <taxon>Roseateles</taxon>
    </lineage>
</organism>
<gene>
    <name evidence="4" type="ORF">QWJ38_18905</name>
</gene>
<dbReference type="Gene3D" id="3.40.225.10">
    <property type="entry name" value="Class II aldolase/adducin N-terminal domain"/>
    <property type="match status" value="1"/>
</dbReference>
<dbReference type="SMART" id="SM01007">
    <property type="entry name" value="Aldolase_II"/>
    <property type="match status" value="1"/>
</dbReference>
<evidence type="ECO:0000259" key="3">
    <source>
        <dbReference type="SMART" id="SM01007"/>
    </source>
</evidence>
<keyword evidence="1" id="KW-0479">Metal-binding</keyword>
<comment type="caution">
    <text evidence="4">The sequence shown here is derived from an EMBL/GenBank/DDBJ whole genome shotgun (WGS) entry which is preliminary data.</text>
</comment>
<dbReference type="Proteomes" id="UP001228044">
    <property type="component" value="Unassembled WGS sequence"/>
</dbReference>
<evidence type="ECO:0000313" key="5">
    <source>
        <dbReference type="Proteomes" id="UP001228044"/>
    </source>
</evidence>
<dbReference type="InterPro" id="IPR050197">
    <property type="entry name" value="Aldolase_class_II_sugar_metab"/>
</dbReference>
<dbReference type="PANTHER" id="PTHR22789:SF0">
    <property type="entry name" value="3-OXO-TETRONATE 4-PHOSPHATE DECARBOXYLASE-RELATED"/>
    <property type="match status" value="1"/>
</dbReference>
<keyword evidence="2" id="KW-0456">Lyase</keyword>
<dbReference type="SUPFAM" id="SSF53639">
    <property type="entry name" value="AraD/HMP-PK domain-like"/>
    <property type="match status" value="1"/>
</dbReference>